<dbReference type="InterPro" id="IPR036397">
    <property type="entry name" value="RNaseH_sf"/>
</dbReference>
<dbReference type="NCBIfam" id="NF033546">
    <property type="entry name" value="transpos_IS21"/>
    <property type="match status" value="1"/>
</dbReference>
<proteinExistence type="inferred from homology"/>
<evidence type="ECO:0000256" key="3">
    <source>
        <dbReference type="ARBA" id="ARBA00023125"/>
    </source>
</evidence>
<keyword evidence="2" id="KW-0815">Transposition</keyword>
<feature type="domain" description="Integrase catalytic" evidence="6">
    <location>
        <begin position="113"/>
        <end position="287"/>
    </location>
</feature>
<dbReference type="EMBL" id="QMQA01000349">
    <property type="protein sequence ID" value="RLE09785.1"/>
    <property type="molecule type" value="Genomic_DNA"/>
</dbReference>
<sequence>MINVEEWMDIQSMYRRGLSISEIARRVGRSRKTVRKYLSEPQKIPEYTRKIKRKSKLDPYKDFLLARMREGVFNGQKLFDEIKRQGYTGGITILRDWMKPFRDEEKQVAELRFETEPGRQAQADWASFGQIFHQGTWHPLSGFIMKLGYSRCHFLTFTISQDLEHLLESHVKAFEFFGGVPEEILYDNPKTVVIWRKGKEIKFHPRFIEFCAHYGFIPKPCWPGRAKTKGKVERGVGYVKGNFWPGISFESLEDLNEKALSWCRDIANKKISSETGEAPCERLKRENLKPINIVARYDTSYLAHLKTGKDCLVRYKGVWYSVPWQYARKRVLLRAPLDGKKIFIYQKMNLIAEHERCYIRYTKVINEEHVRGLIKKRRQRKEKENSIQFILPSGPGIGLERVAPEVEERPLIEYEKIAKMS</sequence>
<dbReference type="Gene3D" id="1.10.10.60">
    <property type="entry name" value="Homeodomain-like"/>
    <property type="match status" value="1"/>
</dbReference>
<evidence type="ECO:0000313" key="7">
    <source>
        <dbReference type="EMBL" id="RLE09785.1"/>
    </source>
</evidence>
<evidence type="ECO:0000259" key="6">
    <source>
        <dbReference type="PROSITE" id="PS50994"/>
    </source>
</evidence>
<dbReference type="GO" id="GO:0015074">
    <property type="term" value="P:DNA integration"/>
    <property type="evidence" value="ECO:0007669"/>
    <property type="project" value="InterPro"/>
</dbReference>
<name>A0A662D7E4_UNCAE</name>
<evidence type="ECO:0000256" key="1">
    <source>
        <dbReference type="ARBA" id="ARBA00009277"/>
    </source>
</evidence>
<dbReference type="InterPro" id="IPR012337">
    <property type="entry name" value="RNaseH-like_sf"/>
</dbReference>
<organism evidence="7 8">
    <name type="scientific">Aerophobetes bacterium</name>
    <dbReference type="NCBI Taxonomy" id="2030807"/>
    <lineage>
        <taxon>Bacteria</taxon>
        <taxon>Candidatus Aerophobota</taxon>
    </lineage>
</organism>
<dbReference type="PROSITE" id="PS50531">
    <property type="entry name" value="HTH_IS21"/>
    <property type="match status" value="1"/>
</dbReference>
<comment type="similarity">
    <text evidence="1">Belongs to the transposase IS21/IS408/IS1162 family.</text>
</comment>
<dbReference type="GO" id="GO:0006310">
    <property type="term" value="P:DNA recombination"/>
    <property type="evidence" value="ECO:0007669"/>
    <property type="project" value="UniProtKB-KW"/>
</dbReference>
<protein>
    <submittedName>
        <fullName evidence="7">IS21 family transposase</fullName>
    </submittedName>
</protein>
<dbReference type="GO" id="GO:0003677">
    <property type="term" value="F:DNA binding"/>
    <property type="evidence" value="ECO:0007669"/>
    <property type="project" value="UniProtKB-KW"/>
</dbReference>
<comment type="caution">
    <text evidence="7">The sequence shown here is derived from an EMBL/GenBank/DDBJ whole genome shotgun (WGS) entry which is preliminary data.</text>
</comment>
<dbReference type="GO" id="GO:0032196">
    <property type="term" value="P:transposition"/>
    <property type="evidence" value="ECO:0007669"/>
    <property type="project" value="UniProtKB-KW"/>
</dbReference>
<dbReference type="Pfam" id="PF13936">
    <property type="entry name" value="HTH_38"/>
    <property type="match status" value="1"/>
</dbReference>
<dbReference type="InterPro" id="IPR001584">
    <property type="entry name" value="Integrase_cat-core"/>
</dbReference>
<dbReference type="InterPro" id="IPR025246">
    <property type="entry name" value="IS30-like_HTH"/>
</dbReference>
<dbReference type="PANTHER" id="PTHR35004:SF6">
    <property type="entry name" value="TRANSPOSASE"/>
    <property type="match status" value="1"/>
</dbReference>
<dbReference type="PROSITE" id="PS50994">
    <property type="entry name" value="INTEGRASE"/>
    <property type="match status" value="1"/>
</dbReference>
<dbReference type="InterPro" id="IPR054353">
    <property type="entry name" value="IstA-like_C"/>
</dbReference>
<dbReference type="Gene3D" id="3.30.420.10">
    <property type="entry name" value="Ribonuclease H-like superfamily/Ribonuclease H"/>
    <property type="match status" value="1"/>
</dbReference>
<dbReference type="SUPFAM" id="SSF53098">
    <property type="entry name" value="Ribonuclease H-like"/>
    <property type="match status" value="1"/>
</dbReference>
<dbReference type="Pfam" id="PF22483">
    <property type="entry name" value="Mu-transpos_C_2"/>
    <property type="match status" value="1"/>
</dbReference>
<feature type="domain" description="HTH IS21-type" evidence="5">
    <location>
        <begin position="5"/>
        <end position="68"/>
    </location>
</feature>
<keyword evidence="3" id="KW-0238">DNA-binding</keyword>
<dbReference type="PANTHER" id="PTHR35004">
    <property type="entry name" value="TRANSPOSASE RV3428C-RELATED"/>
    <property type="match status" value="1"/>
</dbReference>
<dbReference type="AlphaFoldDB" id="A0A662D7E4"/>
<evidence type="ECO:0000259" key="5">
    <source>
        <dbReference type="PROSITE" id="PS50531"/>
    </source>
</evidence>
<evidence type="ECO:0000256" key="4">
    <source>
        <dbReference type="ARBA" id="ARBA00023172"/>
    </source>
</evidence>
<accession>A0A662D7E4</accession>
<evidence type="ECO:0000313" key="8">
    <source>
        <dbReference type="Proteomes" id="UP000280417"/>
    </source>
</evidence>
<dbReference type="Proteomes" id="UP000280417">
    <property type="component" value="Unassembled WGS sequence"/>
</dbReference>
<dbReference type="InterPro" id="IPR017894">
    <property type="entry name" value="HTH_IS21_transposase_type"/>
</dbReference>
<gene>
    <name evidence="7" type="ORF">DRJ04_09635</name>
</gene>
<evidence type="ECO:0000256" key="2">
    <source>
        <dbReference type="ARBA" id="ARBA00022578"/>
    </source>
</evidence>
<reference evidence="7 8" key="1">
    <citation type="submission" date="2018-06" db="EMBL/GenBank/DDBJ databases">
        <title>Extensive metabolic versatility and redundancy in microbially diverse, dynamic hydrothermal sediments.</title>
        <authorList>
            <person name="Dombrowski N."/>
            <person name="Teske A."/>
            <person name="Baker B.J."/>
        </authorList>
    </citation>
    <scope>NUCLEOTIDE SEQUENCE [LARGE SCALE GENOMIC DNA]</scope>
    <source>
        <strain evidence="7">B3_G15</strain>
    </source>
</reference>
<keyword evidence="4" id="KW-0233">DNA recombination</keyword>